<evidence type="ECO:0000256" key="1">
    <source>
        <dbReference type="ARBA" id="ARBA00022705"/>
    </source>
</evidence>
<dbReference type="Pfam" id="PF01612">
    <property type="entry name" value="DNA_pol_A_exo1"/>
    <property type="match status" value="1"/>
</dbReference>
<dbReference type="OrthoDB" id="14842at10239"/>
<dbReference type="InterPro" id="IPR002298">
    <property type="entry name" value="DNA_polymerase_A"/>
</dbReference>
<dbReference type="EMBL" id="LC064302">
    <property type="protein sequence ID" value="BAR94641.1"/>
    <property type="molecule type" value="Genomic_DNA"/>
</dbReference>
<evidence type="ECO:0000259" key="3">
    <source>
        <dbReference type="SMART" id="SM00482"/>
    </source>
</evidence>
<dbReference type="PANTHER" id="PTHR10133:SF27">
    <property type="entry name" value="DNA POLYMERASE NU"/>
    <property type="match status" value="1"/>
</dbReference>
<dbReference type="InterPro" id="IPR002562">
    <property type="entry name" value="3'-5'_exonuclease_dom"/>
</dbReference>
<dbReference type="InterPro" id="IPR012337">
    <property type="entry name" value="RNaseH-like_sf"/>
</dbReference>
<dbReference type="Gene3D" id="3.30.70.370">
    <property type="match status" value="1"/>
</dbReference>
<organism evidence="4 5">
    <name type="scientific">Pseudomonas phage KPP21</name>
    <dbReference type="NCBI Taxonomy" id="1678082"/>
    <lineage>
        <taxon>Viruses</taxon>
        <taxon>Duplodnaviria</taxon>
        <taxon>Heunggongvirae</taxon>
        <taxon>Uroviricota</taxon>
        <taxon>Caudoviricetes</taxon>
        <taxon>Schitoviridae</taxon>
        <taxon>Migulavirinae</taxon>
        <taxon>Luzseptimavirus</taxon>
        <taxon>Luzseptimavirus KPP21</taxon>
    </lineage>
</organism>
<keyword evidence="5" id="KW-1185">Reference proteome</keyword>
<dbReference type="Pfam" id="PF00476">
    <property type="entry name" value="DNA_pol_A"/>
    <property type="match status" value="1"/>
</dbReference>
<dbReference type="PANTHER" id="PTHR10133">
    <property type="entry name" value="DNA POLYMERASE I"/>
    <property type="match status" value="1"/>
</dbReference>
<organismHost>
    <name type="scientific">Pseudomonas aeruginosa</name>
    <dbReference type="NCBI Taxonomy" id="287"/>
</organismHost>
<keyword evidence="1" id="KW-0235">DNA replication</keyword>
<protein>
    <submittedName>
        <fullName evidence="4">Putative DNA polymerase A</fullName>
    </submittedName>
</protein>
<evidence type="ECO:0000313" key="5">
    <source>
        <dbReference type="Proteomes" id="UP000203732"/>
    </source>
</evidence>
<name>A0A0H5AXZ0_BPK21</name>
<dbReference type="SMART" id="SM00482">
    <property type="entry name" value="POLAc"/>
    <property type="match status" value="1"/>
</dbReference>
<dbReference type="Gene3D" id="3.30.420.10">
    <property type="entry name" value="Ribonuclease H-like superfamily/Ribonuclease H"/>
    <property type="match status" value="1"/>
</dbReference>
<dbReference type="PRINTS" id="PR00868">
    <property type="entry name" value="DNAPOLI"/>
</dbReference>
<dbReference type="Gene3D" id="1.10.150.20">
    <property type="entry name" value="5' to 3' exonuclease, C-terminal subdomain"/>
    <property type="match status" value="1"/>
</dbReference>
<dbReference type="GO" id="GO:0003677">
    <property type="term" value="F:DNA binding"/>
    <property type="evidence" value="ECO:0007669"/>
    <property type="project" value="InterPro"/>
</dbReference>
<evidence type="ECO:0000256" key="2">
    <source>
        <dbReference type="ARBA" id="ARBA00023109"/>
    </source>
</evidence>
<dbReference type="GO" id="GO:0006302">
    <property type="term" value="P:double-strand break repair"/>
    <property type="evidence" value="ECO:0007669"/>
    <property type="project" value="TreeGrafter"/>
</dbReference>
<dbReference type="SUPFAM" id="SSF53098">
    <property type="entry name" value="Ribonuclease H-like"/>
    <property type="match status" value="1"/>
</dbReference>
<dbReference type="GO" id="GO:0003887">
    <property type="term" value="F:DNA-directed DNA polymerase activity"/>
    <property type="evidence" value="ECO:0007669"/>
    <property type="project" value="InterPro"/>
</dbReference>
<sequence>MKYVQFTDAQERYPVAILLKEDALRKPELERNYLPPLKQLGVQNSDVIAISLAYEARGKVSAKRVKEYLQDELLPTLKDLKTRYVYCADATYFKALTKQKTEANWGNVLDCVWPGYEDIKVVYGLNYQVLIFDPGKRDKLEIGLKVIVDHVSGRYVPVGEDLLRDVTYVYRDEAAKAKEQLSKLLDKPELTCDIEGFSLSMFDSGIATIGFAWSQHDAVQIQVDYQEMADPVDGLHGYCETNEPMRDVLRWFFEQYKGQMIYHKANFDVKVLIYQLYMAHDLDKVGMLRGLEIMCRGMQDTKVVAYLALNSTSSPSYSLKDLGQEHAGDWSQGDDIKDIRKIPLDQLMEYNAVDAVTTMYVWNKYYPVMVAEKQDQLYHGLFMESQEMIIHTELVGMPMCPKRLAEVETELTKLRDGYFNTIMQDPMVHRTTLLLREEAMVKKNATLKTIQKTIDDFSHIEFNPGSGPQKALLLHKVIGLPVLDKTPTGQPATGGDELTKLIRHPAGASFKVLLQAMIDLDRVQKILSAFIPAFKAGRLKADGMLYLHGSFNLGGTISGRLSSSDPNMQNLPSGSAYGKLIKSIFMAAKGYLFGGADFAALEDRINALLTRDPNKIKVYTDGYDGHSMRTFAFWPEKCVGIVDTVESINSIQQKYPGLRGDAKAPHFLLQYGGSAAGLVKNVGFSEEEAKKIEENYHKLYDASRQWVASEINKATKQGYVQLAFGLKLRTPLLGNTMLNLKVTPKQAAAESRSAGNAVSGQSWGLLNNRAAVAFRKRVLASKWREEVHIVALIHDAIYVLFPDDPECVAWVNNNLCEEMSWQEDPAIAHDQVKIGANLDLFWPSWAHACTLDYPITVERLQEQCTAHAAALKEKK</sequence>
<dbReference type="SUPFAM" id="SSF56672">
    <property type="entry name" value="DNA/RNA polymerases"/>
    <property type="match status" value="1"/>
</dbReference>
<feature type="domain" description="DNA-directed DNA polymerase family A palm" evidence="3">
    <location>
        <begin position="578"/>
        <end position="805"/>
    </location>
</feature>
<dbReference type="KEGG" id="vg:26645298"/>
<keyword evidence="2" id="KW-1194">Viral DNA replication</keyword>
<dbReference type="InterPro" id="IPR036397">
    <property type="entry name" value="RNaseH_sf"/>
</dbReference>
<dbReference type="RefSeq" id="YP_009219031.1">
    <property type="nucleotide sequence ID" value="NC_029017.1"/>
</dbReference>
<reference evidence="4 5" key="1">
    <citation type="submission" date="2015-07" db="EMBL/GenBank/DDBJ databases">
        <title>Characterization of Pseudomonas aeruginosa phage KPP21 belonging to family Podoviridae genus N4-like viruses, isolated in Japan.</title>
        <authorList>
            <person name="Shigehisa R."/>
            <person name="Uchiyama J."/>
            <person name="Kato S."/>
            <person name="Takemura-Uchiyama I."/>
            <person name="Ujihara T."/>
            <person name="Sakaguchi Y."/>
            <person name="Okamoto N."/>
            <person name="Shimakura H."/>
            <person name="Daibata M."/>
            <person name="Sakaguchi M."/>
            <person name="Matsuzaki S."/>
        </authorList>
    </citation>
    <scope>NUCLEOTIDE SEQUENCE [LARGE SCALE GENOMIC DNA]</scope>
</reference>
<dbReference type="Gene3D" id="1.20.1060.10">
    <property type="entry name" value="Taq DNA Polymerase, Chain T, domain 4"/>
    <property type="match status" value="1"/>
</dbReference>
<dbReference type="InterPro" id="IPR001098">
    <property type="entry name" value="DNA-dir_DNA_pol_A_palm_dom"/>
</dbReference>
<dbReference type="InterPro" id="IPR043502">
    <property type="entry name" value="DNA/RNA_pol_sf"/>
</dbReference>
<proteinExistence type="predicted"/>
<dbReference type="GO" id="GO:0008408">
    <property type="term" value="F:3'-5' exonuclease activity"/>
    <property type="evidence" value="ECO:0007669"/>
    <property type="project" value="InterPro"/>
</dbReference>
<accession>A0A0H5AXZ0</accession>
<dbReference type="GO" id="GO:0006261">
    <property type="term" value="P:DNA-templated DNA replication"/>
    <property type="evidence" value="ECO:0007669"/>
    <property type="project" value="InterPro"/>
</dbReference>
<evidence type="ECO:0000313" key="4">
    <source>
        <dbReference type="EMBL" id="BAR94641.1"/>
    </source>
</evidence>
<dbReference type="Proteomes" id="UP000203732">
    <property type="component" value="Segment"/>
</dbReference>
<dbReference type="GO" id="GO:0039693">
    <property type="term" value="P:viral DNA genome replication"/>
    <property type="evidence" value="ECO:0007669"/>
    <property type="project" value="UniProtKB-KW"/>
</dbReference>
<dbReference type="GeneID" id="26645298"/>